<dbReference type="STRING" id="1173022.Cri9333_2977"/>
<reference evidence="8 9" key="1">
    <citation type="submission" date="2012-06" db="EMBL/GenBank/DDBJ databases">
        <title>Finished chromosome of genome of Crinalium epipsammum PCC 9333.</title>
        <authorList>
            <consortium name="US DOE Joint Genome Institute"/>
            <person name="Gugger M."/>
            <person name="Coursin T."/>
            <person name="Rippka R."/>
            <person name="Tandeau De Marsac N."/>
            <person name="Huntemann M."/>
            <person name="Wei C.-L."/>
            <person name="Han J."/>
            <person name="Detter J.C."/>
            <person name="Han C."/>
            <person name="Tapia R."/>
            <person name="Davenport K."/>
            <person name="Daligault H."/>
            <person name="Erkkila T."/>
            <person name="Gu W."/>
            <person name="Munk A.C.C."/>
            <person name="Teshima H."/>
            <person name="Xu Y."/>
            <person name="Chain P."/>
            <person name="Chen A."/>
            <person name="Krypides N."/>
            <person name="Mavromatis K."/>
            <person name="Markowitz V."/>
            <person name="Szeto E."/>
            <person name="Ivanova N."/>
            <person name="Mikhailova N."/>
            <person name="Ovchinnikova G."/>
            <person name="Pagani I."/>
            <person name="Pati A."/>
            <person name="Goodwin L."/>
            <person name="Peters L."/>
            <person name="Pitluck S."/>
            <person name="Woyke T."/>
            <person name="Kerfeld C."/>
        </authorList>
    </citation>
    <scope>NUCLEOTIDE SEQUENCE [LARGE SCALE GENOMIC DNA]</scope>
    <source>
        <strain evidence="8 9">PCC 9333</strain>
    </source>
</reference>
<keyword evidence="4" id="KW-0342">GTP-binding</keyword>
<evidence type="ECO:0000256" key="3">
    <source>
        <dbReference type="ARBA" id="ARBA00022801"/>
    </source>
</evidence>
<dbReference type="AlphaFoldDB" id="K9W0S5"/>
<evidence type="ECO:0000313" key="9">
    <source>
        <dbReference type="Proteomes" id="UP000010472"/>
    </source>
</evidence>
<comment type="subcellular location">
    <subcellularLocation>
        <location evidence="1">Membrane</location>
    </subcellularLocation>
</comment>
<proteinExistence type="predicted"/>
<dbReference type="GO" id="GO:0016020">
    <property type="term" value="C:membrane"/>
    <property type="evidence" value="ECO:0007669"/>
    <property type="project" value="UniProtKB-SubCell"/>
</dbReference>
<dbReference type="SUPFAM" id="SSF52540">
    <property type="entry name" value="P-loop containing nucleoside triphosphate hydrolases"/>
    <property type="match status" value="1"/>
</dbReference>
<evidence type="ECO:0000256" key="6">
    <source>
        <dbReference type="SAM" id="Coils"/>
    </source>
</evidence>
<keyword evidence="6" id="KW-0175">Coiled coil</keyword>
<keyword evidence="9" id="KW-1185">Reference proteome</keyword>
<sequence length="810" mass="92431">MTKMPPQCENLQAQVDILLDLLHQEPSLRTEDITSVQASLRKAISPTFEIVFAGAFSAGKSMLINALLERELLYSAEGHATGTECYIAYAKPDEEKVVLTFLSEVEIQGQITALCEKLGLPIAINVNNSEVVNRIRQECQTIITKEGGESKSDRAKQAKALDLLLEGFVGNRDRIHTVNNATYSMEQFNFSNLKEAATYARRGSNSAVLKRLEYNCNHPLLEDGNVLIDMPGIDAPVKKDAELTYRKIEDPETSAVVCVLKPASAGDMTTEETELLEKMRSNPGIRDRVFYIFNRIDETWYNVQLRQRLDDLISSQFRDTLKVYKTSGLLGFYGSQLKNTSGRDRFGLDTIFAESVKSTGISEDTPQFVYEFNRYCANSGKLSPSQFQISVHNYETPNQNYVRILADQGKPLIQQLIKDSGIEEFHTAITRYLQEDKRRELFSNLADDLQPLCISLRKHYQAVERDLDSQPREIETMKAREVEKLNQELQQVGQEFSQHIAEEVNQLVTNCSDAFETDFRVLQSRMIRRLDELLDTFSVEAAYSRATMNHPRNATAPLIAVLVEALYYLANELEDILVESCKEVIHRLFQNIVERCRKAEFYRKLYRLLGNDGGIEQQLKQVEKAVSDALVSAARIECDRFVRESARFYDEGTFSIYQFRQTLQQTSQSYDIESMIEAEPAIRQLLKLDFEPKVFQTIKRNFRQTINQTLKTNLLPMAEHQADEILQQYNQARAYLEQTLEQEAEEKLARNQRSLSEVEQKIAAFNQAVEGINSCLQAMQLYDHVLPDIPQSDAVLDAVVITDSDTKVYL</sequence>
<dbReference type="KEGG" id="cep:Cri9333_2977"/>
<dbReference type="HOGENOM" id="CLU_348777_0_0_3"/>
<protein>
    <recommendedName>
        <fullName evidence="7">Dynamin N-terminal domain-containing protein</fullName>
    </recommendedName>
</protein>
<dbReference type="GO" id="GO:0003924">
    <property type="term" value="F:GTPase activity"/>
    <property type="evidence" value="ECO:0007669"/>
    <property type="project" value="InterPro"/>
</dbReference>
<evidence type="ECO:0000259" key="7">
    <source>
        <dbReference type="Pfam" id="PF00350"/>
    </source>
</evidence>
<accession>K9W0S5</accession>
<dbReference type="InterPro" id="IPR045063">
    <property type="entry name" value="Dynamin_N"/>
</dbReference>
<evidence type="ECO:0000256" key="5">
    <source>
        <dbReference type="ARBA" id="ARBA00023136"/>
    </source>
</evidence>
<dbReference type="EMBL" id="CP003620">
    <property type="protein sequence ID" value="AFZ13816.1"/>
    <property type="molecule type" value="Genomic_DNA"/>
</dbReference>
<keyword evidence="2" id="KW-0547">Nucleotide-binding</keyword>
<evidence type="ECO:0000256" key="4">
    <source>
        <dbReference type="ARBA" id="ARBA00023134"/>
    </source>
</evidence>
<keyword evidence="3" id="KW-0378">Hydrolase</keyword>
<dbReference type="RefSeq" id="WP_015203924.1">
    <property type="nucleotide sequence ID" value="NC_019753.1"/>
</dbReference>
<evidence type="ECO:0000256" key="1">
    <source>
        <dbReference type="ARBA" id="ARBA00004370"/>
    </source>
</evidence>
<gene>
    <name evidence="8" type="ORF">Cri9333_2977</name>
</gene>
<dbReference type="Gene3D" id="3.40.50.300">
    <property type="entry name" value="P-loop containing nucleotide triphosphate hydrolases"/>
    <property type="match status" value="1"/>
</dbReference>
<dbReference type="GO" id="GO:0005525">
    <property type="term" value="F:GTP binding"/>
    <property type="evidence" value="ECO:0007669"/>
    <property type="project" value="UniProtKB-KW"/>
</dbReference>
<feature type="domain" description="Dynamin N-terminal" evidence="7">
    <location>
        <begin position="50"/>
        <end position="286"/>
    </location>
</feature>
<dbReference type="InterPro" id="IPR027417">
    <property type="entry name" value="P-loop_NTPase"/>
</dbReference>
<evidence type="ECO:0000256" key="2">
    <source>
        <dbReference type="ARBA" id="ARBA00022741"/>
    </source>
</evidence>
<feature type="coiled-coil region" evidence="6">
    <location>
        <begin position="722"/>
        <end position="768"/>
    </location>
</feature>
<dbReference type="PANTHER" id="PTHR10465">
    <property type="entry name" value="TRANSMEMBRANE GTPASE FZO1"/>
    <property type="match status" value="1"/>
</dbReference>
<dbReference type="PATRIC" id="fig|1173022.3.peg.3222"/>
<organism evidence="8 9">
    <name type="scientific">Crinalium epipsammum PCC 9333</name>
    <dbReference type="NCBI Taxonomy" id="1173022"/>
    <lineage>
        <taxon>Bacteria</taxon>
        <taxon>Bacillati</taxon>
        <taxon>Cyanobacteriota</taxon>
        <taxon>Cyanophyceae</taxon>
        <taxon>Gomontiellales</taxon>
        <taxon>Gomontiellaceae</taxon>
        <taxon>Crinalium</taxon>
    </lineage>
</organism>
<dbReference type="Proteomes" id="UP000010472">
    <property type="component" value="Chromosome"/>
</dbReference>
<dbReference type="InterPro" id="IPR027094">
    <property type="entry name" value="Mitofusin_fam"/>
</dbReference>
<dbReference type="OrthoDB" id="5477114at2"/>
<name>K9W0S5_9CYAN</name>
<dbReference type="eggNOG" id="COG0699">
    <property type="taxonomic scope" value="Bacteria"/>
</dbReference>
<dbReference type="PANTHER" id="PTHR10465:SF0">
    <property type="entry name" value="SARCALUMENIN"/>
    <property type="match status" value="1"/>
</dbReference>
<dbReference type="Pfam" id="PF00350">
    <property type="entry name" value="Dynamin_N"/>
    <property type="match status" value="1"/>
</dbReference>
<evidence type="ECO:0000313" key="8">
    <source>
        <dbReference type="EMBL" id="AFZ13816.1"/>
    </source>
</evidence>
<keyword evidence="5" id="KW-0472">Membrane</keyword>